<protein>
    <recommendedName>
        <fullName evidence="4">Transmembrane protein</fullName>
    </recommendedName>
</protein>
<name>A0A067CPI6_SAPPC</name>
<dbReference type="EMBL" id="KK583210">
    <property type="protein sequence ID" value="KDO28687.1"/>
    <property type="molecule type" value="Genomic_DNA"/>
</dbReference>
<keyword evidence="3" id="KW-1185">Reference proteome</keyword>
<dbReference type="VEuPathDB" id="FungiDB:SPRG_06541"/>
<dbReference type="OMA" id="IYAPRYL"/>
<reference evidence="2 3" key="1">
    <citation type="journal article" date="2013" name="PLoS Genet.">
        <title>Distinctive expansion of potential virulence genes in the genome of the oomycete fish pathogen Saprolegnia parasitica.</title>
        <authorList>
            <person name="Jiang R.H."/>
            <person name="de Bruijn I."/>
            <person name="Haas B.J."/>
            <person name="Belmonte R."/>
            <person name="Lobach L."/>
            <person name="Christie J."/>
            <person name="van den Ackerveken G."/>
            <person name="Bottin A."/>
            <person name="Bulone V."/>
            <person name="Diaz-Moreno S.M."/>
            <person name="Dumas B."/>
            <person name="Fan L."/>
            <person name="Gaulin E."/>
            <person name="Govers F."/>
            <person name="Grenville-Briggs L.J."/>
            <person name="Horner N.R."/>
            <person name="Levin J.Z."/>
            <person name="Mammella M."/>
            <person name="Meijer H.J."/>
            <person name="Morris P."/>
            <person name="Nusbaum C."/>
            <person name="Oome S."/>
            <person name="Phillips A.J."/>
            <person name="van Rooyen D."/>
            <person name="Rzeszutek E."/>
            <person name="Saraiva M."/>
            <person name="Secombes C.J."/>
            <person name="Seidl M.F."/>
            <person name="Snel B."/>
            <person name="Stassen J.H."/>
            <person name="Sykes S."/>
            <person name="Tripathy S."/>
            <person name="van den Berg H."/>
            <person name="Vega-Arreguin J.C."/>
            <person name="Wawra S."/>
            <person name="Young S.K."/>
            <person name="Zeng Q."/>
            <person name="Dieguez-Uribeondo J."/>
            <person name="Russ C."/>
            <person name="Tyler B.M."/>
            <person name="van West P."/>
        </authorList>
    </citation>
    <scope>NUCLEOTIDE SEQUENCE [LARGE SCALE GENOMIC DNA]</scope>
    <source>
        <strain evidence="2 3">CBS 223.65</strain>
    </source>
</reference>
<dbReference type="AlphaFoldDB" id="A0A067CPI6"/>
<evidence type="ECO:0000313" key="2">
    <source>
        <dbReference type="EMBL" id="KDO28687.1"/>
    </source>
</evidence>
<accession>A0A067CPI6</accession>
<dbReference type="RefSeq" id="XP_012200745.1">
    <property type="nucleotide sequence ID" value="XM_012345355.1"/>
</dbReference>
<feature type="transmembrane region" description="Helical" evidence="1">
    <location>
        <begin position="383"/>
        <end position="405"/>
    </location>
</feature>
<keyword evidence="1" id="KW-0472">Membrane</keyword>
<dbReference type="Proteomes" id="UP000030745">
    <property type="component" value="Unassembled WGS sequence"/>
</dbReference>
<organism evidence="2 3">
    <name type="scientific">Saprolegnia parasitica (strain CBS 223.65)</name>
    <dbReference type="NCBI Taxonomy" id="695850"/>
    <lineage>
        <taxon>Eukaryota</taxon>
        <taxon>Sar</taxon>
        <taxon>Stramenopiles</taxon>
        <taxon>Oomycota</taxon>
        <taxon>Saprolegniomycetes</taxon>
        <taxon>Saprolegniales</taxon>
        <taxon>Saprolegniaceae</taxon>
        <taxon>Saprolegnia</taxon>
    </lineage>
</organism>
<dbReference type="OrthoDB" id="60662at2759"/>
<gene>
    <name evidence="2" type="ORF">SPRG_06541</name>
</gene>
<feature type="transmembrane region" description="Helical" evidence="1">
    <location>
        <begin position="299"/>
        <end position="325"/>
    </location>
</feature>
<feature type="transmembrane region" description="Helical" evidence="1">
    <location>
        <begin position="346"/>
        <end position="363"/>
    </location>
</feature>
<evidence type="ECO:0008006" key="4">
    <source>
        <dbReference type="Google" id="ProtNLM"/>
    </source>
</evidence>
<dbReference type="GeneID" id="24128886"/>
<keyword evidence="1" id="KW-1133">Transmembrane helix</keyword>
<evidence type="ECO:0000256" key="1">
    <source>
        <dbReference type="SAM" id="Phobius"/>
    </source>
</evidence>
<evidence type="ECO:0000313" key="3">
    <source>
        <dbReference type="Proteomes" id="UP000030745"/>
    </source>
</evidence>
<sequence>MATRTRLLWSVRLHRVLSCVAAIAVFYIEWTGSEAVKANLLGATNPTHVASTYHSPLIGPWVASLLSSPWIPPATGQLYLDSAPDGSVTTSPHACHTMLPGDRIYAPRYLNRLLPRIALAAPSLSELLMSTILVDCAYAGRMVQDTTALKLHFVNPTATQLTTLFLQTVHITRPTKRLSSACGLATFSTVDLSAVALPDLGTPQEASYIHTVGLDFPYVLPSFYLLTLHDRTVEGKWTGTLAPTNEPVSVAGTDGIYRSSIDTQASFGYVTWNFPVNPIEFMQVIHYLTTDVSKDAYGWVRLLLGMGITLTLAVNGGVALLVALRMHSAHGATWVPDVFPCVQFRIQLRALLCLLVLACTNGWHLYEYALCTADAREGWTNSFVLTDIIRADALMVYLGLVITLANAMRIRLRLEVAVSICVICYQLSDDIVATHGLALEATNAYVKANYLANILEVHGDGMDLWTWHENRETNLTLLLTQMTWWLLACLVCVLYAVVEKLRNMYDRKTRSWRTWRRMHHLTLLCLDDNDSANHRGGRRFSDLYCARVVPSTLVASKLLSRRSFSGDDVCRAGFEPRVRQKLCETYGLVAPLDEYHLIGNTHFVSPSSVWLLGYVLLGDRFILDIHDYPLVVCNAICGRRLFRVYAFPYKRSAVAVDKVLLAPDALPVASIANLALYRLR</sequence>
<dbReference type="KEGG" id="spar:SPRG_06541"/>
<feature type="transmembrane region" description="Helical" evidence="1">
    <location>
        <begin position="475"/>
        <end position="498"/>
    </location>
</feature>
<proteinExistence type="predicted"/>
<keyword evidence="1" id="KW-0812">Transmembrane</keyword>